<dbReference type="eggNOG" id="COG1914">
    <property type="taxonomic scope" value="Bacteria"/>
</dbReference>
<reference evidence="9" key="1">
    <citation type="journal article" date="2013" name="ISME J.">
        <title>A small predatory core genome in the divergent marine Bacteriovorax marinus SJ and the terrestrial Bdellovibrio bacteriovorus.</title>
        <authorList>
            <person name="Crossman L.C."/>
            <person name="Chen H."/>
            <person name="Cerdeno-Tarraga A.M."/>
            <person name="Brooks K."/>
            <person name="Quail M.A."/>
            <person name="Pineiro S.A."/>
            <person name="Hobley L."/>
            <person name="Sockett R.E."/>
            <person name="Bentley S.D."/>
            <person name="Parkhill J."/>
            <person name="Williams H.N."/>
            <person name="Stine O.C."/>
        </authorList>
    </citation>
    <scope>NUCLEOTIDE SEQUENCE [LARGE SCALE GENOMIC DNA]</scope>
    <source>
        <strain evidence="9">ATCC BAA-682 / DSM 15412 / SJ</strain>
    </source>
</reference>
<evidence type="ECO:0000256" key="2">
    <source>
        <dbReference type="ARBA" id="ARBA00022448"/>
    </source>
</evidence>
<keyword evidence="5 7" id="KW-1133">Transmembrane helix</keyword>
<dbReference type="GO" id="GO:0015293">
    <property type="term" value="F:symporter activity"/>
    <property type="evidence" value="ECO:0007669"/>
    <property type="project" value="UniProtKB-KW"/>
</dbReference>
<dbReference type="AlphaFoldDB" id="E1WXL6"/>
<dbReference type="GO" id="GO:0005886">
    <property type="term" value="C:plasma membrane"/>
    <property type="evidence" value="ECO:0007669"/>
    <property type="project" value="TreeGrafter"/>
</dbReference>
<dbReference type="NCBIfam" id="NF037982">
    <property type="entry name" value="Nramp_1"/>
    <property type="match status" value="1"/>
</dbReference>
<dbReference type="Proteomes" id="UP000008963">
    <property type="component" value="Chromosome"/>
</dbReference>
<dbReference type="OrthoDB" id="9787548at2"/>
<dbReference type="KEGG" id="bmx:BMS_2758"/>
<name>E1WXL6_HALMS</name>
<feature type="transmembrane region" description="Helical" evidence="7">
    <location>
        <begin position="237"/>
        <end position="259"/>
    </location>
</feature>
<proteinExistence type="predicted"/>
<keyword evidence="4" id="KW-0769">Symport</keyword>
<keyword evidence="9" id="KW-1185">Reference proteome</keyword>
<evidence type="ECO:0000313" key="8">
    <source>
        <dbReference type="EMBL" id="CBW27534.1"/>
    </source>
</evidence>
<dbReference type="GO" id="GO:0005384">
    <property type="term" value="F:manganese ion transmembrane transporter activity"/>
    <property type="evidence" value="ECO:0007669"/>
    <property type="project" value="TreeGrafter"/>
</dbReference>
<dbReference type="Pfam" id="PF01566">
    <property type="entry name" value="Nramp"/>
    <property type="match status" value="1"/>
</dbReference>
<accession>E1WXL6</accession>
<dbReference type="PANTHER" id="PTHR11706:SF33">
    <property type="entry name" value="NATURAL RESISTANCE-ASSOCIATED MACROPHAGE PROTEIN 2"/>
    <property type="match status" value="1"/>
</dbReference>
<evidence type="ECO:0000256" key="5">
    <source>
        <dbReference type="ARBA" id="ARBA00022989"/>
    </source>
</evidence>
<comment type="subcellular location">
    <subcellularLocation>
        <location evidence="1">Membrane</location>
        <topology evidence="1">Multi-pass membrane protein</topology>
    </subcellularLocation>
</comment>
<dbReference type="PATRIC" id="fig|862908.3.peg.2634"/>
<organism evidence="8 9">
    <name type="scientific">Halobacteriovorax marinus (strain ATCC BAA-682 / DSM 15412 / SJ)</name>
    <name type="common">Bacteriovorax marinus</name>
    <dbReference type="NCBI Taxonomy" id="862908"/>
    <lineage>
        <taxon>Bacteria</taxon>
        <taxon>Pseudomonadati</taxon>
        <taxon>Bdellovibrionota</taxon>
        <taxon>Bacteriovoracia</taxon>
        <taxon>Bacteriovoracales</taxon>
        <taxon>Halobacteriovoraceae</taxon>
        <taxon>Halobacteriovorax</taxon>
    </lineage>
</organism>
<evidence type="ECO:0000256" key="7">
    <source>
        <dbReference type="SAM" id="Phobius"/>
    </source>
</evidence>
<feature type="transmembrane region" description="Helical" evidence="7">
    <location>
        <begin position="286"/>
        <end position="311"/>
    </location>
</feature>
<dbReference type="STRING" id="862908.BMS_2758"/>
<dbReference type="HOGENOM" id="CLU_020088_6_1_7"/>
<feature type="transmembrane region" description="Helical" evidence="7">
    <location>
        <begin position="53"/>
        <end position="71"/>
    </location>
</feature>
<evidence type="ECO:0000256" key="3">
    <source>
        <dbReference type="ARBA" id="ARBA00022692"/>
    </source>
</evidence>
<dbReference type="RefSeq" id="WP_014245308.1">
    <property type="nucleotide sequence ID" value="NC_016620.1"/>
</dbReference>
<feature type="transmembrane region" description="Helical" evidence="7">
    <location>
        <begin position="396"/>
        <end position="415"/>
    </location>
</feature>
<dbReference type="GO" id="GO:0015086">
    <property type="term" value="F:cadmium ion transmembrane transporter activity"/>
    <property type="evidence" value="ECO:0007669"/>
    <property type="project" value="TreeGrafter"/>
</dbReference>
<feature type="transmembrane region" description="Helical" evidence="7">
    <location>
        <begin position="12"/>
        <end position="33"/>
    </location>
</feature>
<feature type="transmembrane region" description="Helical" evidence="7">
    <location>
        <begin position="356"/>
        <end position="376"/>
    </location>
</feature>
<evidence type="ECO:0000256" key="1">
    <source>
        <dbReference type="ARBA" id="ARBA00004141"/>
    </source>
</evidence>
<keyword evidence="2" id="KW-0813">Transport</keyword>
<feature type="transmembrane region" description="Helical" evidence="7">
    <location>
        <begin position="331"/>
        <end position="350"/>
    </location>
</feature>
<feature type="transmembrane region" description="Helical" evidence="7">
    <location>
        <begin position="156"/>
        <end position="177"/>
    </location>
</feature>
<dbReference type="EMBL" id="FQ312005">
    <property type="protein sequence ID" value="CBW27534.1"/>
    <property type="molecule type" value="Genomic_DNA"/>
</dbReference>
<dbReference type="PANTHER" id="PTHR11706">
    <property type="entry name" value="SOLUTE CARRIER PROTEIN FAMILY 11 MEMBER"/>
    <property type="match status" value="1"/>
</dbReference>
<feature type="transmembrane region" description="Helical" evidence="7">
    <location>
        <begin position="197"/>
        <end position="216"/>
    </location>
</feature>
<evidence type="ECO:0000313" key="9">
    <source>
        <dbReference type="Proteomes" id="UP000008963"/>
    </source>
</evidence>
<keyword evidence="6 7" id="KW-0472">Membrane</keyword>
<dbReference type="GO" id="GO:0034755">
    <property type="term" value="P:iron ion transmembrane transport"/>
    <property type="evidence" value="ECO:0007669"/>
    <property type="project" value="TreeGrafter"/>
</dbReference>
<evidence type="ECO:0000256" key="6">
    <source>
        <dbReference type="ARBA" id="ARBA00023136"/>
    </source>
</evidence>
<feature type="transmembrane region" description="Helical" evidence="7">
    <location>
        <begin position="124"/>
        <end position="144"/>
    </location>
</feature>
<sequence>MSDKVEKKGSPSFYTKLLILLSIVGPGIITANIDNDAGGIATYSLVGAKTGFKLLWTLMPITVALIMVQEMSARMGIASGKGLADLIREKFGLKVTFYSLFLLIFADLGNTMAEFAGIASAGEIFGISKYISVPLCSLFVWLLITKGNYKTVERIFIAGCAVYLSYIVSGFIIGPDWGEVAKATFIPDFDVLTSENMPLIVGLVGTSITPWMQFYIQSAVVEKGISTKHLWHSKLDVIVGCLFMVMVTIFIIICCAVTIHSAGVQINTAADAARALEPLAGKYSSILFGIGLFNASIFSAALLPLATSYYVCEGMGWESGVDKTFKEAPNFFTIFTLLILIAAAMILIPGIDLFNILIWTQVINGVLIPIILLFIINLCNDPDVMGEYTNSTAYNFISYGIVLLMLIINGALIYYEAVQRFF</sequence>
<gene>
    <name evidence="8" type="ordered locus">BMS_2758</name>
</gene>
<feature type="transmembrane region" description="Helical" evidence="7">
    <location>
        <begin position="91"/>
        <end position="112"/>
    </location>
</feature>
<keyword evidence="3 7" id="KW-0812">Transmembrane</keyword>
<protein>
    <submittedName>
        <fullName evidence="8">Natural resistance-associated macrophage membrane protein</fullName>
    </submittedName>
</protein>
<dbReference type="InterPro" id="IPR001046">
    <property type="entry name" value="NRAMP_fam"/>
</dbReference>
<evidence type="ECO:0000256" key="4">
    <source>
        <dbReference type="ARBA" id="ARBA00022847"/>
    </source>
</evidence>